<accession>A0A2T2NSX1</accession>
<proteinExistence type="predicted"/>
<dbReference type="Proteomes" id="UP000240883">
    <property type="component" value="Unassembled WGS sequence"/>
</dbReference>
<evidence type="ECO:0000313" key="2">
    <source>
        <dbReference type="Proteomes" id="UP000240883"/>
    </source>
</evidence>
<dbReference type="EMBL" id="KZ678134">
    <property type="protein sequence ID" value="PSN68479.1"/>
    <property type="molecule type" value="Genomic_DNA"/>
</dbReference>
<dbReference type="AlphaFoldDB" id="A0A2T2NSX1"/>
<reference evidence="1 2" key="1">
    <citation type="journal article" date="2018" name="Front. Microbiol.">
        <title>Genome-Wide Analysis of Corynespora cassiicola Leaf Fall Disease Putative Effectors.</title>
        <authorList>
            <person name="Lopez D."/>
            <person name="Ribeiro S."/>
            <person name="Label P."/>
            <person name="Fumanal B."/>
            <person name="Venisse J.S."/>
            <person name="Kohler A."/>
            <person name="de Oliveira R.R."/>
            <person name="Labutti K."/>
            <person name="Lipzen A."/>
            <person name="Lail K."/>
            <person name="Bauer D."/>
            <person name="Ohm R.A."/>
            <person name="Barry K.W."/>
            <person name="Spatafora J."/>
            <person name="Grigoriev I.V."/>
            <person name="Martin F.M."/>
            <person name="Pujade-Renaud V."/>
        </authorList>
    </citation>
    <scope>NUCLEOTIDE SEQUENCE [LARGE SCALE GENOMIC DNA]</scope>
    <source>
        <strain evidence="1 2">Philippines</strain>
    </source>
</reference>
<organism evidence="1 2">
    <name type="scientific">Corynespora cassiicola Philippines</name>
    <dbReference type="NCBI Taxonomy" id="1448308"/>
    <lineage>
        <taxon>Eukaryota</taxon>
        <taxon>Fungi</taxon>
        <taxon>Dikarya</taxon>
        <taxon>Ascomycota</taxon>
        <taxon>Pezizomycotina</taxon>
        <taxon>Dothideomycetes</taxon>
        <taxon>Pleosporomycetidae</taxon>
        <taxon>Pleosporales</taxon>
        <taxon>Corynesporascaceae</taxon>
        <taxon>Corynespora</taxon>
    </lineage>
</organism>
<keyword evidence="2" id="KW-1185">Reference proteome</keyword>
<name>A0A2T2NSX1_CORCC</name>
<gene>
    <name evidence="1" type="ORF">BS50DRAFT_366340</name>
</gene>
<protein>
    <submittedName>
        <fullName evidence="1">Uncharacterized protein</fullName>
    </submittedName>
</protein>
<sequence length="81" mass="9588">MFAPGAAHWGRPRGRHKKIALLTSCIELVPARPGPRARGSKEWRMEQQTPAAHRWKWLQKIRRKFAQWRARTASFKRFLRA</sequence>
<evidence type="ECO:0000313" key="1">
    <source>
        <dbReference type="EMBL" id="PSN68479.1"/>
    </source>
</evidence>